<dbReference type="PANTHER" id="PTHR41771:SF1">
    <property type="entry name" value="MEMBRANE PROTEIN"/>
    <property type="match status" value="1"/>
</dbReference>
<evidence type="ECO:0000256" key="2">
    <source>
        <dbReference type="SAM" id="Phobius"/>
    </source>
</evidence>
<dbReference type="KEGG" id="crf:FRC0190_02186"/>
<gene>
    <name evidence="3" type="ORF">FRC0190_02186</name>
</gene>
<keyword evidence="2" id="KW-0472">Membrane</keyword>
<dbReference type="RefSeq" id="WP_155874300.1">
    <property type="nucleotide sequence ID" value="NZ_CP168248.1"/>
</dbReference>
<dbReference type="AlphaFoldDB" id="A0A6I8MHY5"/>
<protein>
    <submittedName>
        <fullName evidence="3">YibE/F family protein</fullName>
    </submittedName>
</protein>
<sequence>MGRHSSAPQSRSQRLPQPPRVSTPPQATGSARRGIPALGPWRWALTVFIGVWIVATLVGLARLWPGDKEPQISPEFYQTFSLGQAQVEGQIMAQSKGSCSAMESGTVFDTSPRVAPGADQQCDWFIVRIDEGDDAGKRTLIVNSGQPGEPVLAKDQRIRLLQAPTADGSVHYSFGDYHRTSSLLIWGGLIAASIVALAAMRGLRSLVGLAFTMTVVAMFTLPALLVGASPTGVAIVSGALILIPVLFVVHGLNWKSASALGGTLLALLIAAGLSYWAIEHNQLRGLGNEDNLQIILYLPGVSVTGLMLCGFIIGALGVLNDVTIAQASTVNELAEQNPTATRWQWFTSAMKVGRDHIASMVYTLVLSYTGATLPLLLLLSVAHRPLAQTLTSDVMATELLRSGLGAMALTLAVPLTTIVAAWTVRSSPK</sequence>
<reference evidence="3 4" key="1">
    <citation type="submission" date="2019-11" db="EMBL/GenBank/DDBJ databases">
        <authorList>
            <person name="Brisse S."/>
        </authorList>
    </citation>
    <scope>NUCLEOTIDE SEQUENCE [LARGE SCALE GENOMIC DNA]</scope>
    <source>
        <strain evidence="3">FRC0190</strain>
    </source>
</reference>
<evidence type="ECO:0000256" key="1">
    <source>
        <dbReference type="SAM" id="MobiDB-lite"/>
    </source>
</evidence>
<feature type="transmembrane region" description="Helical" evidence="2">
    <location>
        <begin position="43"/>
        <end position="64"/>
    </location>
</feature>
<feature type="transmembrane region" description="Helical" evidence="2">
    <location>
        <begin position="360"/>
        <end position="382"/>
    </location>
</feature>
<dbReference type="PANTHER" id="PTHR41771">
    <property type="entry name" value="MEMBRANE PROTEIN-RELATED"/>
    <property type="match status" value="1"/>
</dbReference>
<keyword evidence="2" id="KW-1133">Transmembrane helix</keyword>
<organism evidence="3 4">
    <name type="scientific">Corynebacterium rouxii</name>
    <dbReference type="NCBI Taxonomy" id="2719119"/>
    <lineage>
        <taxon>Bacteria</taxon>
        <taxon>Bacillati</taxon>
        <taxon>Actinomycetota</taxon>
        <taxon>Actinomycetes</taxon>
        <taxon>Mycobacteriales</taxon>
        <taxon>Corynebacteriaceae</taxon>
        <taxon>Corynebacterium</taxon>
    </lineage>
</organism>
<dbReference type="Pfam" id="PF07907">
    <property type="entry name" value="YibE_F"/>
    <property type="match status" value="1"/>
</dbReference>
<evidence type="ECO:0000313" key="3">
    <source>
        <dbReference type="EMBL" id="VZH86266.1"/>
    </source>
</evidence>
<feature type="transmembrane region" description="Helical" evidence="2">
    <location>
        <begin position="232"/>
        <end position="252"/>
    </location>
</feature>
<feature type="transmembrane region" description="Helical" evidence="2">
    <location>
        <begin position="183"/>
        <end position="199"/>
    </location>
</feature>
<feature type="compositionally biased region" description="Low complexity" evidence="1">
    <location>
        <begin position="1"/>
        <end position="15"/>
    </location>
</feature>
<feature type="transmembrane region" description="Helical" evidence="2">
    <location>
        <begin position="294"/>
        <end position="319"/>
    </location>
</feature>
<accession>A0A6I8MHY5</accession>
<dbReference type="InterPro" id="IPR012507">
    <property type="entry name" value="YibE_F"/>
</dbReference>
<feature type="transmembrane region" description="Helical" evidence="2">
    <location>
        <begin position="259"/>
        <end position="278"/>
    </location>
</feature>
<proteinExistence type="predicted"/>
<dbReference type="Proteomes" id="UP000423525">
    <property type="component" value="Chromosome"/>
</dbReference>
<dbReference type="EMBL" id="LR738855">
    <property type="protein sequence ID" value="VZH86266.1"/>
    <property type="molecule type" value="Genomic_DNA"/>
</dbReference>
<name>A0A6I8MHY5_9CORY</name>
<feature type="transmembrane region" description="Helical" evidence="2">
    <location>
        <begin position="206"/>
        <end position="226"/>
    </location>
</feature>
<feature type="transmembrane region" description="Helical" evidence="2">
    <location>
        <begin position="402"/>
        <end position="424"/>
    </location>
</feature>
<keyword evidence="2" id="KW-0812">Transmembrane</keyword>
<evidence type="ECO:0000313" key="4">
    <source>
        <dbReference type="Proteomes" id="UP000423525"/>
    </source>
</evidence>
<feature type="region of interest" description="Disordered" evidence="1">
    <location>
        <begin position="1"/>
        <end position="33"/>
    </location>
</feature>